<proteinExistence type="predicted"/>
<dbReference type="SMART" id="SM00878">
    <property type="entry name" value="Biotin_carb_C"/>
    <property type="match status" value="1"/>
</dbReference>
<gene>
    <name evidence="10" type="ORF">DYB25_003280</name>
</gene>
<dbReference type="SUPFAM" id="SSF51230">
    <property type="entry name" value="Single hybrid motif"/>
    <property type="match status" value="1"/>
</dbReference>
<dbReference type="PANTHER" id="PTHR18866:SF33">
    <property type="entry name" value="METHYLCROTONOYL-COA CARBOXYLASE SUBUNIT ALPHA, MITOCHONDRIAL-RELATED"/>
    <property type="match status" value="1"/>
</dbReference>
<evidence type="ECO:0000256" key="3">
    <source>
        <dbReference type="ARBA" id="ARBA00022840"/>
    </source>
</evidence>
<evidence type="ECO:0000256" key="6">
    <source>
        <dbReference type="SAM" id="MobiDB-lite"/>
    </source>
</evidence>
<keyword evidence="1" id="KW-0436">Ligase</keyword>
<dbReference type="CDD" id="cd06850">
    <property type="entry name" value="biotinyl_domain"/>
    <property type="match status" value="1"/>
</dbReference>
<dbReference type="PROSITE" id="PS00867">
    <property type="entry name" value="CPSASE_2"/>
    <property type="match status" value="1"/>
</dbReference>
<evidence type="ECO:0000259" key="9">
    <source>
        <dbReference type="PROSITE" id="PS50979"/>
    </source>
</evidence>
<evidence type="ECO:0008006" key="12">
    <source>
        <dbReference type="Google" id="ProtNLM"/>
    </source>
</evidence>
<comment type="caution">
    <text evidence="10">The sequence shown here is derived from an EMBL/GenBank/DDBJ whole genome shotgun (WGS) entry which is preliminary data.</text>
</comment>
<dbReference type="Pfam" id="PF02786">
    <property type="entry name" value="CPSase_L_D2"/>
    <property type="match status" value="1"/>
</dbReference>
<evidence type="ECO:0000256" key="2">
    <source>
        <dbReference type="ARBA" id="ARBA00022741"/>
    </source>
</evidence>
<feature type="compositionally biased region" description="Acidic residues" evidence="6">
    <location>
        <begin position="1"/>
        <end position="10"/>
    </location>
</feature>
<dbReference type="VEuPathDB" id="FungiDB:H257_09190"/>
<dbReference type="InterPro" id="IPR000089">
    <property type="entry name" value="Biotin_lipoyl"/>
</dbReference>
<dbReference type="Gene3D" id="3.30.1490.20">
    <property type="entry name" value="ATP-grasp fold, A domain"/>
    <property type="match status" value="1"/>
</dbReference>
<dbReference type="InterPro" id="IPR013815">
    <property type="entry name" value="ATP_grasp_subdomain_1"/>
</dbReference>
<evidence type="ECO:0000313" key="10">
    <source>
        <dbReference type="EMBL" id="RHY27776.1"/>
    </source>
</evidence>
<dbReference type="VEuPathDB" id="FungiDB:H257_06562"/>
<evidence type="ECO:0000313" key="11">
    <source>
        <dbReference type="Proteomes" id="UP000266239"/>
    </source>
</evidence>
<feature type="region of interest" description="Disordered" evidence="6">
    <location>
        <begin position="1"/>
        <end position="176"/>
    </location>
</feature>
<dbReference type="InterPro" id="IPR011764">
    <property type="entry name" value="Biotin_carboxylation_dom"/>
</dbReference>
<evidence type="ECO:0000259" key="7">
    <source>
        <dbReference type="PROSITE" id="PS50968"/>
    </source>
</evidence>
<organism evidence="10 11">
    <name type="scientific">Aphanomyces astaci</name>
    <name type="common">Crayfish plague agent</name>
    <dbReference type="NCBI Taxonomy" id="112090"/>
    <lineage>
        <taxon>Eukaryota</taxon>
        <taxon>Sar</taxon>
        <taxon>Stramenopiles</taxon>
        <taxon>Oomycota</taxon>
        <taxon>Saprolegniomycetes</taxon>
        <taxon>Saprolegniales</taxon>
        <taxon>Verrucalvaceae</taxon>
        <taxon>Aphanomyces</taxon>
    </lineage>
</organism>
<dbReference type="InterPro" id="IPR011054">
    <property type="entry name" value="Rudment_hybrid_motif"/>
</dbReference>
<dbReference type="GO" id="GO:0046872">
    <property type="term" value="F:metal ion binding"/>
    <property type="evidence" value="ECO:0007669"/>
    <property type="project" value="InterPro"/>
</dbReference>
<accession>A0A397C1V7</accession>
<dbReference type="GO" id="GO:0004485">
    <property type="term" value="F:methylcrotonoyl-CoA carboxylase activity"/>
    <property type="evidence" value="ECO:0007669"/>
    <property type="project" value="TreeGrafter"/>
</dbReference>
<dbReference type="Proteomes" id="UP000266239">
    <property type="component" value="Unassembled WGS sequence"/>
</dbReference>
<feature type="domain" description="Lipoyl-binding" evidence="7">
    <location>
        <begin position="676"/>
        <end position="753"/>
    </location>
</feature>
<dbReference type="PROSITE" id="PS50975">
    <property type="entry name" value="ATP_GRASP"/>
    <property type="match status" value="1"/>
</dbReference>
<evidence type="ECO:0000256" key="5">
    <source>
        <dbReference type="PROSITE-ProRule" id="PRU00409"/>
    </source>
</evidence>
<evidence type="ECO:0000256" key="4">
    <source>
        <dbReference type="ARBA" id="ARBA00023267"/>
    </source>
</evidence>
<sequence>MFGSDSESDEETFKGSSVKPGPVNESNSGLFGSDSESDAEEQPKKLKKTTTAAPKKSEASKPPKPAQRKPQRAVDDDDDDASHKPPPRGEGTSLLLHESERSINSMVLFPGDEYDSGDEVVRSKDDEAFIDEEDDLDGVLGEYNQDNQHFHDERPDEEDEEGGGYSRGGGGGHEEDYFEDTLKSMKPGRGRGKMKLSQQEIESLVQQEVLYKMDKAYNDDQVSMERKVPAFEKLKLVDKLSTLLRKVQLQLPMLDFNLLEQLPSRSQGMRIVDREEDLKDNMEACVREAKASFASTDILVEKYLRRPRHVELQIFGDKHGNVVHLFERDCSVQRRHQKVLEEAPAPHMSDALRKKMGDAAVAAAKAVGYVGAGTVEFLLDEDESFYFMEMNTRLQVEHPVTEFITKQDLVELQLKVAAGQALPVRQDDLRIHGHAIEARIYAENPYNNFLPGSGTLHHLRLPPLTDSVRVDTGILQGDAVSIFYDPMIAKLVVHAPTRKEAIQGLVQALGQYQKYGDDVLTPFATIPSHAPILTAIWLVLKQQHQSQRFAPTTPIYNKYGSNVIQLDAGSPWTLLQNFRSVDTFHRTFTLLHDDTPIELDVAATTSDGKSYIVNGTNVIVHHVDFSTGDFKLTVGNETFTGTAVVFKQDVHLFCDDGTLAYEYKLRVPEPSYDSQGQSAGGAASLVTPMPGKIVKVMAKAGDAIVADQPLLIMEAMKMEVGHVIRAPRDGAVADVNCQVGDFVSDGHVLVELAPLSDKAAAA</sequence>
<dbReference type="InterPro" id="IPR050856">
    <property type="entry name" value="Biotin_carboxylase_complex"/>
</dbReference>
<dbReference type="PROSITE" id="PS50979">
    <property type="entry name" value="BC"/>
    <property type="match status" value="1"/>
</dbReference>
<dbReference type="InterPro" id="IPR035441">
    <property type="entry name" value="TFIIS/LEDGF_dom_sf"/>
</dbReference>
<evidence type="ECO:0000256" key="1">
    <source>
        <dbReference type="ARBA" id="ARBA00022598"/>
    </source>
</evidence>
<dbReference type="PROSITE" id="PS50968">
    <property type="entry name" value="BIOTINYL_LIPOYL"/>
    <property type="match status" value="1"/>
</dbReference>
<dbReference type="Gene3D" id="1.20.930.10">
    <property type="entry name" value="Conserved domain common to transcription factors TFIIS, elongin A, CRSP70"/>
    <property type="match status" value="1"/>
</dbReference>
<evidence type="ECO:0000259" key="8">
    <source>
        <dbReference type="PROSITE" id="PS50975"/>
    </source>
</evidence>
<dbReference type="GO" id="GO:0005739">
    <property type="term" value="C:mitochondrion"/>
    <property type="evidence" value="ECO:0007669"/>
    <property type="project" value="TreeGrafter"/>
</dbReference>
<keyword evidence="3 5" id="KW-0067">ATP-binding</keyword>
<protein>
    <recommendedName>
        <fullName evidence="12">Lipoyl-binding domain-containing protein</fullName>
    </recommendedName>
</protein>
<keyword evidence="2 5" id="KW-0547">Nucleotide-binding</keyword>
<feature type="domain" description="Biotin carboxylation" evidence="9">
    <location>
        <begin position="1"/>
        <end position="557"/>
    </location>
</feature>
<dbReference type="SUPFAM" id="SSF56059">
    <property type="entry name" value="Glutathione synthetase ATP-binding domain-like"/>
    <property type="match status" value="1"/>
</dbReference>
<dbReference type="AlphaFoldDB" id="A0A397C1V7"/>
<dbReference type="Pfam" id="PF00364">
    <property type="entry name" value="Biotin_lipoyl"/>
    <property type="match status" value="1"/>
</dbReference>
<dbReference type="InterPro" id="IPR011761">
    <property type="entry name" value="ATP-grasp"/>
</dbReference>
<dbReference type="InterPro" id="IPR011053">
    <property type="entry name" value="Single_hybrid_motif"/>
</dbReference>
<dbReference type="SUPFAM" id="SSF51246">
    <property type="entry name" value="Rudiment single hybrid motif"/>
    <property type="match status" value="1"/>
</dbReference>
<keyword evidence="4" id="KW-0092">Biotin</keyword>
<dbReference type="PANTHER" id="PTHR18866">
    <property type="entry name" value="CARBOXYLASE:PYRUVATE/ACETYL-COA/PROPIONYL-COA CARBOXYLASE"/>
    <property type="match status" value="1"/>
</dbReference>
<dbReference type="Pfam" id="PF02785">
    <property type="entry name" value="Biotin_carb_C"/>
    <property type="match status" value="1"/>
</dbReference>
<dbReference type="Gene3D" id="2.40.50.100">
    <property type="match status" value="1"/>
</dbReference>
<name>A0A397C1V7_APHAT</name>
<reference evidence="10 11" key="1">
    <citation type="submission" date="2018-08" db="EMBL/GenBank/DDBJ databases">
        <title>Aphanomyces genome sequencing and annotation.</title>
        <authorList>
            <person name="Minardi D."/>
            <person name="Oidtmann B."/>
            <person name="Van Der Giezen M."/>
            <person name="Studholme D.J."/>
        </authorList>
    </citation>
    <scope>NUCLEOTIDE SEQUENCE [LARGE SCALE GENOMIC DNA]</scope>
    <source>
        <strain evidence="10 11">Yx</strain>
    </source>
</reference>
<dbReference type="InterPro" id="IPR005482">
    <property type="entry name" value="Biotin_COase_C"/>
</dbReference>
<dbReference type="EMBL" id="QUTA01002288">
    <property type="protein sequence ID" value="RHY27776.1"/>
    <property type="molecule type" value="Genomic_DNA"/>
</dbReference>
<feature type="domain" description="ATP-grasp" evidence="8">
    <location>
        <begin position="220"/>
        <end position="418"/>
    </location>
</feature>
<dbReference type="Gene3D" id="3.30.470.20">
    <property type="entry name" value="ATP-grasp fold, B domain"/>
    <property type="match status" value="1"/>
</dbReference>
<dbReference type="GO" id="GO:0005524">
    <property type="term" value="F:ATP binding"/>
    <property type="evidence" value="ECO:0007669"/>
    <property type="project" value="UniProtKB-UniRule"/>
</dbReference>
<feature type="compositionally biased region" description="Acidic residues" evidence="6">
    <location>
        <begin position="128"/>
        <end position="137"/>
    </location>
</feature>
<dbReference type="InterPro" id="IPR005479">
    <property type="entry name" value="CPAse_ATP-bd"/>
</dbReference>